<organism evidence="1">
    <name type="scientific">Tanacetum cinerariifolium</name>
    <name type="common">Dalmatian daisy</name>
    <name type="synonym">Chrysanthemum cinerariifolium</name>
    <dbReference type="NCBI Taxonomy" id="118510"/>
    <lineage>
        <taxon>Eukaryota</taxon>
        <taxon>Viridiplantae</taxon>
        <taxon>Streptophyta</taxon>
        <taxon>Embryophyta</taxon>
        <taxon>Tracheophyta</taxon>
        <taxon>Spermatophyta</taxon>
        <taxon>Magnoliopsida</taxon>
        <taxon>eudicotyledons</taxon>
        <taxon>Gunneridae</taxon>
        <taxon>Pentapetalae</taxon>
        <taxon>asterids</taxon>
        <taxon>campanulids</taxon>
        <taxon>Asterales</taxon>
        <taxon>Asteraceae</taxon>
        <taxon>Asteroideae</taxon>
        <taxon>Anthemideae</taxon>
        <taxon>Anthemidinae</taxon>
        <taxon>Tanacetum</taxon>
    </lineage>
</organism>
<dbReference type="InterPro" id="IPR036397">
    <property type="entry name" value="RNaseH_sf"/>
</dbReference>
<keyword evidence="1" id="KW-0548">Nucleotidyltransferase</keyword>
<dbReference type="GO" id="GO:0003676">
    <property type="term" value="F:nucleic acid binding"/>
    <property type="evidence" value="ECO:0007669"/>
    <property type="project" value="InterPro"/>
</dbReference>
<gene>
    <name evidence="1" type="ORF">Tci_900814</name>
</gene>
<keyword evidence="1" id="KW-0808">Transferase</keyword>
<proteinExistence type="predicted"/>
<comment type="caution">
    <text evidence="1">The sequence shown here is derived from an EMBL/GenBank/DDBJ whole genome shotgun (WGS) entry which is preliminary data.</text>
</comment>
<accession>A0A699V0R1</accession>
<dbReference type="InterPro" id="IPR012337">
    <property type="entry name" value="RNaseH-like_sf"/>
</dbReference>
<evidence type="ECO:0000313" key="1">
    <source>
        <dbReference type="EMBL" id="GFD28845.1"/>
    </source>
</evidence>
<dbReference type="Gene3D" id="3.30.420.10">
    <property type="entry name" value="Ribonuclease H-like superfamily/Ribonuclease H"/>
    <property type="match status" value="1"/>
</dbReference>
<reference evidence="1" key="1">
    <citation type="journal article" date="2019" name="Sci. Rep.">
        <title>Draft genome of Tanacetum cinerariifolium, the natural source of mosquito coil.</title>
        <authorList>
            <person name="Yamashiro T."/>
            <person name="Shiraishi A."/>
            <person name="Satake H."/>
            <person name="Nakayama K."/>
        </authorList>
    </citation>
    <scope>NUCLEOTIDE SEQUENCE</scope>
</reference>
<dbReference type="EMBL" id="BKCJ011389155">
    <property type="protein sequence ID" value="GFD28845.1"/>
    <property type="molecule type" value="Genomic_DNA"/>
</dbReference>
<dbReference type="SUPFAM" id="SSF53098">
    <property type="entry name" value="Ribonuclease H-like"/>
    <property type="match status" value="1"/>
</dbReference>
<dbReference type="AlphaFoldDB" id="A0A699V0R1"/>
<name>A0A699V0R1_TANCI</name>
<protein>
    <submittedName>
        <fullName evidence="1">Reverse transcriptase domain-containing protein</fullName>
    </submittedName>
</protein>
<dbReference type="PANTHER" id="PTHR48475">
    <property type="entry name" value="RIBONUCLEASE H"/>
    <property type="match status" value="1"/>
</dbReference>
<keyword evidence="1" id="KW-0695">RNA-directed DNA polymerase</keyword>
<dbReference type="GO" id="GO:0003964">
    <property type="term" value="F:RNA-directed DNA polymerase activity"/>
    <property type="evidence" value="ECO:0007669"/>
    <property type="project" value="UniProtKB-KW"/>
</dbReference>
<sequence length="80" mass="9191">MEEEGELLEPWILFTDGSSCTDGSRAGPILTNPEEMEFTYALRFRFDATNNEAEYEALIAGLRIVEQMGVKTYKQMWIHV</sequence>
<dbReference type="PANTHER" id="PTHR48475:SF2">
    <property type="entry name" value="RIBONUCLEASE H"/>
    <property type="match status" value="1"/>
</dbReference>